<dbReference type="SUPFAM" id="SSF75169">
    <property type="entry name" value="DsrEFH-like"/>
    <property type="match status" value="1"/>
</dbReference>
<dbReference type="Proteomes" id="UP000092611">
    <property type="component" value="Unassembled WGS sequence"/>
</dbReference>
<organism evidence="1 2">
    <name type="scientific">Haemophilus haemolyticus</name>
    <dbReference type="NCBI Taxonomy" id="726"/>
    <lineage>
        <taxon>Bacteria</taxon>
        <taxon>Pseudomonadati</taxon>
        <taxon>Pseudomonadota</taxon>
        <taxon>Gammaproteobacteria</taxon>
        <taxon>Pasteurellales</taxon>
        <taxon>Pasteurellaceae</taxon>
        <taxon>Haemophilus</taxon>
    </lineage>
</organism>
<dbReference type="Gene3D" id="3.40.1260.10">
    <property type="entry name" value="DsrEFH-like"/>
    <property type="match status" value="1"/>
</dbReference>
<dbReference type="EMBL" id="LZDL01000026">
    <property type="protein sequence ID" value="OBX46498.1"/>
    <property type="molecule type" value="Genomic_DNA"/>
</dbReference>
<evidence type="ECO:0000313" key="2">
    <source>
        <dbReference type="Proteomes" id="UP000092611"/>
    </source>
</evidence>
<reference evidence="1 2" key="1">
    <citation type="submission" date="2016-06" db="EMBL/GenBank/DDBJ databases">
        <title>Draft genome of Haemophilus haemolyticus CCUG 24149.</title>
        <authorList>
            <person name="Engstrom-Jakobsson H."/>
            <person name="Salva-Serra F."/>
            <person name="Thorell K."/>
            <person name="Gonzales-Siles L."/>
            <person name="Karlsson R."/>
            <person name="Boulund F."/>
            <person name="Engstrand L."/>
            <person name="Kristiansson E."/>
            <person name="Moore E."/>
        </authorList>
    </citation>
    <scope>NUCLEOTIDE SEQUENCE [LARGE SCALE GENOMIC DNA]</scope>
    <source>
        <strain evidence="1 2">CCUG 24149</strain>
    </source>
</reference>
<dbReference type="AlphaFoldDB" id="A0A1B8PET6"/>
<accession>A0A1B8PET6</accession>
<dbReference type="InterPro" id="IPR027396">
    <property type="entry name" value="DsrEFH-like"/>
</dbReference>
<dbReference type="InterPro" id="IPR007215">
    <property type="entry name" value="Sulphur_relay_TusB/DsrH"/>
</dbReference>
<name>A0A1B8PET6_HAEHA</name>
<evidence type="ECO:0000313" key="1">
    <source>
        <dbReference type="EMBL" id="OBX46498.1"/>
    </source>
</evidence>
<dbReference type="RefSeq" id="WP_065246398.1">
    <property type="nucleotide sequence ID" value="NZ_LZDL01000026.1"/>
</dbReference>
<sequence length="95" mass="10844">MLYTFSQSDYPKTELNDCFLYITEKDAVVLWQDGVLLAVKYPDYFARCKANCTMLEQDVLARNLTALLPQSSKIKLISIEELVGITENYSPQLSL</sequence>
<protein>
    <recommendedName>
        <fullName evidence="3">Sulfurtransferase complex subunit TusB</fullName>
    </recommendedName>
</protein>
<comment type="caution">
    <text evidence="1">The sequence shown here is derived from an EMBL/GenBank/DDBJ whole genome shotgun (WGS) entry which is preliminary data.</text>
</comment>
<gene>
    <name evidence="1" type="ORF">A9Z62_01785</name>
</gene>
<proteinExistence type="predicted"/>
<evidence type="ECO:0008006" key="3">
    <source>
        <dbReference type="Google" id="ProtNLM"/>
    </source>
</evidence>
<dbReference type="OrthoDB" id="7064722at2"/>
<dbReference type="Pfam" id="PF04077">
    <property type="entry name" value="DsrH"/>
    <property type="match status" value="1"/>
</dbReference>
<dbReference type="GO" id="GO:0002143">
    <property type="term" value="P:tRNA wobble position uridine thiolation"/>
    <property type="evidence" value="ECO:0007669"/>
    <property type="project" value="InterPro"/>
</dbReference>
<dbReference type="GO" id="GO:0005737">
    <property type="term" value="C:cytoplasm"/>
    <property type="evidence" value="ECO:0007669"/>
    <property type="project" value="InterPro"/>
</dbReference>